<dbReference type="PANTHER" id="PTHR43794:SF11">
    <property type="entry name" value="AMIDOHYDROLASE-RELATED DOMAIN-CONTAINING PROTEIN"/>
    <property type="match status" value="1"/>
</dbReference>
<dbReference type="Pfam" id="PF01979">
    <property type="entry name" value="Amidohydro_1"/>
    <property type="match status" value="1"/>
</dbReference>
<evidence type="ECO:0000313" key="3">
    <source>
        <dbReference type="EMBL" id="QSB05840.1"/>
    </source>
</evidence>
<dbReference type="AlphaFoldDB" id="A0A895XUB7"/>
<feature type="domain" description="Amidohydrolase-related" evidence="2">
    <location>
        <begin position="50"/>
        <end position="409"/>
    </location>
</feature>
<dbReference type="RefSeq" id="WP_213171852.1">
    <property type="nucleotide sequence ID" value="NZ_CP070496.1"/>
</dbReference>
<dbReference type="InterPro" id="IPR011059">
    <property type="entry name" value="Metal-dep_hydrolase_composite"/>
</dbReference>
<dbReference type="SUPFAM" id="SSF51556">
    <property type="entry name" value="Metallo-dependent hydrolases"/>
    <property type="match status" value="1"/>
</dbReference>
<organism evidence="3 4">
    <name type="scientific">Natronoglycomyces albus</name>
    <dbReference type="NCBI Taxonomy" id="2811108"/>
    <lineage>
        <taxon>Bacteria</taxon>
        <taxon>Bacillati</taxon>
        <taxon>Actinomycetota</taxon>
        <taxon>Actinomycetes</taxon>
        <taxon>Glycomycetales</taxon>
        <taxon>Glycomycetaceae</taxon>
        <taxon>Natronoglycomyces</taxon>
    </lineage>
</organism>
<proteinExistence type="predicted"/>
<dbReference type="SUPFAM" id="SSF51338">
    <property type="entry name" value="Composite domain of metallo-dependent hydrolases"/>
    <property type="match status" value="1"/>
</dbReference>
<dbReference type="Gene3D" id="2.30.40.10">
    <property type="entry name" value="Urease, subunit C, domain 1"/>
    <property type="match status" value="1"/>
</dbReference>
<reference evidence="3" key="1">
    <citation type="submission" date="2021-02" db="EMBL/GenBank/DDBJ databases">
        <title>Natronoglycomyces albus gen. nov., sp. nov, a haloalkaliphilic actinobacterium from a soda solonchak soil.</title>
        <authorList>
            <person name="Sorokin D.Y."/>
            <person name="Khijniak T.V."/>
            <person name="Zakharycheva A.P."/>
            <person name="Boueva O.V."/>
            <person name="Ariskina E.V."/>
            <person name="Hahnke R.L."/>
            <person name="Bunk B."/>
            <person name="Sproer C."/>
            <person name="Schumann P."/>
            <person name="Evtushenko L.I."/>
            <person name="Kublanov I.V."/>
        </authorList>
    </citation>
    <scope>NUCLEOTIDE SEQUENCE</scope>
    <source>
        <strain evidence="3">DSM 106290</strain>
    </source>
</reference>
<sequence length="417" mass="44583">MHIFKAPTVVPIASDVIANGAVAVDEGKIVYVGPADQAPECDDVTEFTGVMMPGLVNAHTHLCYSSFSDMYTNEKEFFEWIQEFARRNPTLSDEEWRASVQAGIDESLRHGVTAVADVVSPAPALSTVLSSELAGVAYWEACLIDNNGWEQQRNTWRDVLTESRATNNSAMDVGISPHTLYTIGTGVAKSLAELARTFEIRLHPHLAETEHEDLYVRHGAGPFAFMARRMGAEFEIAANGGEGHSPTVQMEKSRLLGSDSHVAHGVHVDEDDRKILLKNETAVALCARSNKRLGAGEAPVAAYRAAGNKVAIGTDSRASAPDLDVAGEWMPLKRLALSQGDTGAGLDEWLVRAATEGGADAMGRSDIGRLVEGARADLAVFDVQGSSNAYSALVSDAAGRCSATVVAGRLIKHEQVS</sequence>
<dbReference type="Proteomes" id="UP000662939">
    <property type="component" value="Chromosome"/>
</dbReference>
<protein>
    <submittedName>
        <fullName evidence="3">Amidohydrolase family protein</fullName>
    </submittedName>
</protein>
<evidence type="ECO:0000313" key="4">
    <source>
        <dbReference type="Proteomes" id="UP000662939"/>
    </source>
</evidence>
<dbReference type="PANTHER" id="PTHR43794">
    <property type="entry name" value="AMINOHYDROLASE SSNA-RELATED"/>
    <property type="match status" value="1"/>
</dbReference>
<dbReference type="InterPro" id="IPR050287">
    <property type="entry name" value="MTA/SAH_deaminase"/>
</dbReference>
<keyword evidence="4" id="KW-1185">Reference proteome</keyword>
<evidence type="ECO:0000256" key="1">
    <source>
        <dbReference type="ARBA" id="ARBA00022801"/>
    </source>
</evidence>
<dbReference type="GO" id="GO:0016810">
    <property type="term" value="F:hydrolase activity, acting on carbon-nitrogen (but not peptide) bonds"/>
    <property type="evidence" value="ECO:0007669"/>
    <property type="project" value="InterPro"/>
</dbReference>
<accession>A0A895XUB7</accession>
<dbReference type="Gene3D" id="3.20.20.140">
    <property type="entry name" value="Metal-dependent hydrolases"/>
    <property type="match status" value="1"/>
</dbReference>
<dbReference type="EMBL" id="CP070496">
    <property type="protein sequence ID" value="QSB05840.1"/>
    <property type="molecule type" value="Genomic_DNA"/>
</dbReference>
<dbReference type="InterPro" id="IPR032466">
    <property type="entry name" value="Metal_Hydrolase"/>
</dbReference>
<dbReference type="InterPro" id="IPR006680">
    <property type="entry name" value="Amidohydro-rel"/>
</dbReference>
<dbReference type="KEGG" id="nav:JQS30_02625"/>
<evidence type="ECO:0000259" key="2">
    <source>
        <dbReference type="Pfam" id="PF01979"/>
    </source>
</evidence>
<name>A0A895XUB7_9ACTN</name>
<gene>
    <name evidence="3" type="ORF">JQS30_02625</name>
</gene>
<keyword evidence="1" id="KW-0378">Hydrolase</keyword>